<dbReference type="Proteomes" id="UP000244856">
    <property type="component" value="Unassembled WGS sequence"/>
</dbReference>
<sequence>MEFTEEKVKLSQHKQRILDESMEIDMDPLRHLNLPEDYRHQGWVYALTNPVMPGLFKIGMTTSEPEVRAKEISQGTGIPMPFEVAKAYYNDNPREDEAEIHLYLDDFRVSQNREFFKCDLETLEEAASACGLDERGSSVETLADKYDVFCFDKRNKLDLVELFQELGIEVFGDPVATAEAMIRLSTRFIKTYSLNGSSVIFHENKTKRIIQGLAQSFEAYLKEHPEERNKPGLFHLPI</sequence>
<dbReference type="SMART" id="SM00974">
    <property type="entry name" value="T5orf172"/>
    <property type="match status" value="1"/>
</dbReference>
<proteinExistence type="predicted"/>
<evidence type="ECO:0000313" key="2">
    <source>
        <dbReference type="EMBL" id="PUW06866.1"/>
    </source>
</evidence>
<dbReference type="AlphaFoldDB" id="A0AA45C303"/>
<gene>
    <name evidence="2" type="ORF">B7T07_00995</name>
</gene>
<evidence type="ECO:0000259" key="1">
    <source>
        <dbReference type="SMART" id="SM00974"/>
    </source>
</evidence>
<comment type="caution">
    <text evidence="2">The sequence shown here is derived from an EMBL/GenBank/DDBJ whole genome shotgun (WGS) entry which is preliminary data.</text>
</comment>
<dbReference type="InterPro" id="IPR018306">
    <property type="entry name" value="Phage_T5_Orf172_DNA-bd"/>
</dbReference>
<organism evidence="2 3">
    <name type="scientific">Cronobacter sakazakii</name>
    <name type="common">Enterobacter sakazakii</name>
    <dbReference type="NCBI Taxonomy" id="28141"/>
    <lineage>
        <taxon>Bacteria</taxon>
        <taxon>Pseudomonadati</taxon>
        <taxon>Pseudomonadota</taxon>
        <taxon>Gammaproteobacteria</taxon>
        <taxon>Enterobacterales</taxon>
        <taxon>Enterobacteriaceae</taxon>
        <taxon>Cronobacter</taxon>
    </lineage>
</organism>
<evidence type="ECO:0000313" key="3">
    <source>
        <dbReference type="Proteomes" id="UP000244856"/>
    </source>
</evidence>
<dbReference type="Pfam" id="PF10544">
    <property type="entry name" value="T5orf172"/>
    <property type="match status" value="1"/>
</dbReference>
<name>A0AA45C303_CROSK</name>
<dbReference type="RefSeq" id="WP_085107261.1">
    <property type="nucleotide sequence ID" value="NZ_NCTU01000002.1"/>
</dbReference>
<feature type="domain" description="Bacteriophage T5 Orf172 DNA-binding" evidence="1">
    <location>
        <begin position="50"/>
        <end position="130"/>
    </location>
</feature>
<dbReference type="EMBL" id="NCTU01000002">
    <property type="protein sequence ID" value="PUW06866.1"/>
    <property type="molecule type" value="Genomic_DNA"/>
</dbReference>
<protein>
    <recommendedName>
        <fullName evidence="1">Bacteriophage T5 Orf172 DNA-binding domain-containing protein</fullName>
    </recommendedName>
</protein>
<accession>A0AA45C303</accession>
<reference evidence="2 3" key="1">
    <citation type="submission" date="2017-04" db="EMBL/GenBank/DDBJ databases">
        <title>Cronobacter sakazakii, ST83 Lineage Isolates.</title>
        <authorList>
            <person name="Chase H."/>
            <person name="Tall B."/>
            <person name="Gopinath G."/>
            <person name="Lehner A."/>
        </authorList>
    </citation>
    <scope>NUCLEOTIDE SEQUENCE [LARGE SCALE GENOMIC DNA]</scope>
    <source>
        <strain evidence="2 3">MOD1_Comp15</strain>
    </source>
</reference>